<evidence type="ECO:0000256" key="2">
    <source>
        <dbReference type="ARBA" id="ARBA00023015"/>
    </source>
</evidence>
<dbReference type="SMART" id="SM00906">
    <property type="entry name" value="Fungal_trans"/>
    <property type="match status" value="1"/>
</dbReference>
<evidence type="ECO:0000256" key="3">
    <source>
        <dbReference type="ARBA" id="ARBA00023163"/>
    </source>
</evidence>
<dbReference type="SUPFAM" id="SSF57701">
    <property type="entry name" value="Zn2/Cys6 DNA-binding domain"/>
    <property type="match status" value="1"/>
</dbReference>
<dbReference type="Proteomes" id="UP001174694">
    <property type="component" value="Unassembled WGS sequence"/>
</dbReference>
<dbReference type="EMBL" id="JANBVO010000017">
    <property type="protein sequence ID" value="KAJ9144217.1"/>
    <property type="molecule type" value="Genomic_DNA"/>
</dbReference>
<reference evidence="7" key="1">
    <citation type="submission" date="2022-07" db="EMBL/GenBank/DDBJ databases">
        <title>Fungi with potential for degradation of polypropylene.</title>
        <authorList>
            <person name="Gostincar C."/>
        </authorList>
    </citation>
    <scope>NUCLEOTIDE SEQUENCE</scope>
    <source>
        <strain evidence="7">EXF-13308</strain>
    </source>
</reference>
<dbReference type="InterPro" id="IPR007219">
    <property type="entry name" value="XnlR_reg_dom"/>
</dbReference>
<protein>
    <submittedName>
        <fullName evidence="7">Fungal specific transcription factor domain-containing protein</fullName>
    </submittedName>
</protein>
<evidence type="ECO:0000256" key="1">
    <source>
        <dbReference type="ARBA" id="ARBA00022723"/>
    </source>
</evidence>
<dbReference type="InterPro" id="IPR036864">
    <property type="entry name" value="Zn2-C6_fun-type_DNA-bd_sf"/>
</dbReference>
<dbReference type="InterPro" id="IPR051127">
    <property type="entry name" value="Fungal_SecMet_Regulators"/>
</dbReference>
<evidence type="ECO:0000259" key="6">
    <source>
        <dbReference type="PROSITE" id="PS50048"/>
    </source>
</evidence>
<dbReference type="Pfam" id="PF04082">
    <property type="entry name" value="Fungal_trans"/>
    <property type="match status" value="1"/>
</dbReference>
<name>A0AA38RBV6_9PEZI</name>
<dbReference type="AlphaFoldDB" id="A0AA38RBV6"/>
<dbReference type="PANTHER" id="PTHR47424">
    <property type="entry name" value="REGULATORY PROTEIN GAL4"/>
    <property type="match status" value="1"/>
</dbReference>
<keyword evidence="8" id="KW-1185">Reference proteome</keyword>
<organism evidence="7 8">
    <name type="scientific">Pleurostoma richardsiae</name>
    <dbReference type="NCBI Taxonomy" id="41990"/>
    <lineage>
        <taxon>Eukaryota</taxon>
        <taxon>Fungi</taxon>
        <taxon>Dikarya</taxon>
        <taxon>Ascomycota</taxon>
        <taxon>Pezizomycotina</taxon>
        <taxon>Sordariomycetes</taxon>
        <taxon>Sordariomycetidae</taxon>
        <taxon>Calosphaeriales</taxon>
        <taxon>Pleurostomataceae</taxon>
        <taxon>Pleurostoma</taxon>
    </lineage>
</organism>
<feature type="region of interest" description="Disordered" evidence="5">
    <location>
        <begin position="1"/>
        <end position="36"/>
    </location>
</feature>
<dbReference type="Pfam" id="PF00172">
    <property type="entry name" value="Zn_clus"/>
    <property type="match status" value="1"/>
</dbReference>
<evidence type="ECO:0000256" key="4">
    <source>
        <dbReference type="ARBA" id="ARBA00023242"/>
    </source>
</evidence>
<dbReference type="Gene3D" id="4.10.240.10">
    <property type="entry name" value="Zn(2)-C6 fungal-type DNA-binding domain"/>
    <property type="match status" value="1"/>
</dbReference>
<keyword evidence="2" id="KW-0805">Transcription regulation</keyword>
<dbReference type="PANTHER" id="PTHR47424:SF6">
    <property type="entry name" value="PROLINE UTILIZATION TRANS-ACTIVATOR"/>
    <property type="match status" value="1"/>
</dbReference>
<proteinExistence type="predicted"/>
<evidence type="ECO:0000313" key="8">
    <source>
        <dbReference type="Proteomes" id="UP001174694"/>
    </source>
</evidence>
<feature type="region of interest" description="Disordered" evidence="5">
    <location>
        <begin position="112"/>
        <end position="168"/>
    </location>
</feature>
<dbReference type="GO" id="GO:0008270">
    <property type="term" value="F:zinc ion binding"/>
    <property type="evidence" value="ECO:0007669"/>
    <property type="project" value="InterPro"/>
</dbReference>
<dbReference type="PROSITE" id="PS50048">
    <property type="entry name" value="ZN2_CY6_FUNGAL_2"/>
    <property type="match status" value="1"/>
</dbReference>
<feature type="compositionally biased region" description="Low complexity" evidence="5">
    <location>
        <begin position="209"/>
        <end position="226"/>
    </location>
</feature>
<keyword evidence="1" id="KW-0479">Metal-binding</keyword>
<feature type="compositionally biased region" description="Polar residues" evidence="5">
    <location>
        <begin position="113"/>
        <end position="124"/>
    </location>
</feature>
<keyword evidence="4" id="KW-0539">Nucleus</keyword>
<feature type="compositionally biased region" description="Low complexity" evidence="5">
    <location>
        <begin position="127"/>
        <end position="138"/>
    </location>
</feature>
<comment type="caution">
    <text evidence="7">The sequence shown here is derived from an EMBL/GenBank/DDBJ whole genome shotgun (WGS) entry which is preliminary data.</text>
</comment>
<gene>
    <name evidence="7" type="ORF">NKR23_g6087</name>
</gene>
<dbReference type="GO" id="GO:0006351">
    <property type="term" value="P:DNA-templated transcription"/>
    <property type="evidence" value="ECO:0007669"/>
    <property type="project" value="InterPro"/>
</dbReference>
<feature type="compositionally biased region" description="Low complexity" evidence="5">
    <location>
        <begin position="7"/>
        <end position="20"/>
    </location>
</feature>
<accession>A0AA38RBV6</accession>
<sequence>MPRPNTASGSSQSPAGGPSQRLPVNPRRHKVAPEQRKRVATACNSCNIRRIKCSGDRPCQQCQTGSRECVYPVAVEKVAIPRSELEDLRARCNALEKSLRDAVPDPAARQQLLARQSSISSSHESAGDSPTPSASAPGPRGPSPMDEDHHPPPPMAGEGLLLQDFDGNSRWMGGTSGATFLDHLKQFMSTIFPLTFDQRASQPQHPDAAHSSGSGSGSASAAGPSSSISGATFLSTVGRYQTFDSRPMFVPRLVDPLVLPPPTEMSFMASQVRWFIQDGAGDAAGGGIYYWGDMTTPPTAPILSSPPPLIPPSSAGGAVPDPALKAHRHLAFHHSVFAFASLLGLTAPGSRRDGQLGEGYLARARALLGNPLDTSLFGKGDVPALALLARYMLEVNRRDAAYVYVAVAMHICVVHGVHRGWQVDERGKRVFWTLYVLDRWVSCLMGRPPTILDDAIRLNLPADAPGLPSPEGLTANVLLSRIAGHIVCNTYRIAPWIHGVVEKPSAQINRALELLSGWHSRLPPSLQMSYETFSNDRGLCTLHMAYNQLLILTVRPIFFLAVKKAVADRFVSRRQRQPPQFDIEAHPLVDAIRSCSDAARLNLRLGRRVRDDAGGPAGKLLLPDLHNVFNAAVVLMLHQAVFVNLRTMDTHDIAFAIEVFEREAATGDDYAADCARILADLSALVGRLRGFMFDNSSSAGIPPELRVAGAAGVGSGGGGAGAGAGGVGLGIAADSLAGGIPMGFGPAPPMGSAEAGSGPFPPGAGAGNTIYQELVTWLAPDDMQGYENIL</sequence>
<evidence type="ECO:0000313" key="7">
    <source>
        <dbReference type="EMBL" id="KAJ9144217.1"/>
    </source>
</evidence>
<dbReference type="GO" id="GO:0003677">
    <property type="term" value="F:DNA binding"/>
    <property type="evidence" value="ECO:0007669"/>
    <property type="project" value="UniProtKB-KW"/>
</dbReference>
<feature type="domain" description="Zn(2)-C6 fungal-type" evidence="6">
    <location>
        <begin position="42"/>
        <end position="71"/>
    </location>
</feature>
<feature type="region of interest" description="Disordered" evidence="5">
    <location>
        <begin position="199"/>
        <end position="226"/>
    </location>
</feature>
<keyword evidence="3" id="KW-0804">Transcription</keyword>
<dbReference type="CDD" id="cd00067">
    <property type="entry name" value="GAL4"/>
    <property type="match status" value="1"/>
</dbReference>
<dbReference type="CDD" id="cd12148">
    <property type="entry name" value="fungal_TF_MHR"/>
    <property type="match status" value="1"/>
</dbReference>
<dbReference type="SMART" id="SM00066">
    <property type="entry name" value="GAL4"/>
    <property type="match status" value="1"/>
</dbReference>
<evidence type="ECO:0000256" key="5">
    <source>
        <dbReference type="SAM" id="MobiDB-lite"/>
    </source>
</evidence>
<dbReference type="GO" id="GO:0000981">
    <property type="term" value="F:DNA-binding transcription factor activity, RNA polymerase II-specific"/>
    <property type="evidence" value="ECO:0007669"/>
    <property type="project" value="InterPro"/>
</dbReference>
<dbReference type="InterPro" id="IPR001138">
    <property type="entry name" value="Zn2Cys6_DnaBD"/>
</dbReference>